<dbReference type="Proteomes" id="UP000277671">
    <property type="component" value="Unassembled WGS sequence"/>
</dbReference>
<dbReference type="OrthoDB" id="3404478at2"/>
<organism evidence="1 2">
    <name type="scientific">Micromonospora pisi</name>
    <dbReference type="NCBI Taxonomy" id="589240"/>
    <lineage>
        <taxon>Bacteria</taxon>
        <taxon>Bacillati</taxon>
        <taxon>Actinomycetota</taxon>
        <taxon>Actinomycetes</taxon>
        <taxon>Micromonosporales</taxon>
        <taxon>Micromonosporaceae</taxon>
        <taxon>Micromonospora</taxon>
    </lineage>
</organism>
<dbReference type="RefSeq" id="WP_121154990.1">
    <property type="nucleotide sequence ID" value="NZ_RBKT01000001.1"/>
</dbReference>
<keyword evidence="2" id="KW-1185">Reference proteome</keyword>
<accession>A0A495JCT6</accession>
<proteinExistence type="predicted"/>
<evidence type="ECO:0000313" key="2">
    <source>
        <dbReference type="Proteomes" id="UP000277671"/>
    </source>
</evidence>
<sequence length="111" mass="11912">MSVIGGDTDLVRSDKLEPAALLMKRVDDDFTGVTDANMPPGHIRTSTDEQIFKNLNDGVEVVKIILKGVRALAEGDTENVTMLNKVIANVSDTTTGLADQVVGGHNRPIRP</sequence>
<name>A0A495JCT6_9ACTN</name>
<reference evidence="1 2" key="1">
    <citation type="submission" date="2018-10" db="EMBL/GenBank/DDBJ databases">
        <title>Sequencing the genomes of 1000 actinobacteria strains.</title>
        <authorList>
            <person name="Klenk H.-P."/>
        </authorList>
    </citation>
    <scope>NUCLEOTIDE SEQUENCE [LARGE SCALE GENOMIC DNA]</scope>
    <source>
        <strain evidence="1 2">DSM 45175</strain>
    </source>
</reference>
<gene>
    <name evidence="1" type="ORF">BDK92_1000</name>
</gene>
<comment type="caution">
    <text evidence="1">The sequence shown here is derived from an EMBL/GenBank/DDBJ whole genome shotgun (WGS) entry which is preliminary data.</text>
</comment>
<dbReference type="EMBL" id="RBKT01000001">
    <property type="protein sequence ID" value="RKR86735.1"/>
    <property type="molecule type" value="Genomic_DNA"/>
</dbReference>
<protein>
    <submittedName>
        <fullName evidence="1">Uncharacterized protein</fullName>
    </submittedName>
</protein>
<dbReference type="AlphaFoldDB" id="A0A495JCT6"/>
<evidence type="ECO:0000313" key="1">
    <source>
        <dbReference type="EMBL" id="RKR86735.1"/>
    </source>
</evidence>